<comment type="similarity">
    <text evidence="1">Belongs to the FAD-binding monooxygenase family.</text>
</comment>
<evidence type="ECO:0000313" key="3">
    <source>
        <dbReference type="Proteomes" id="UP000736672"/>
    </source>
</evidence>
<protein>
    <submittedName>
        <fullName evidence="2">Uncharacterized protein</fullName>
    </submittedName>
</protein>
<comment type="caution">
    <text evidence="2">The sequence shown here is derived from an EMBL/GenBank/DDBJ whole genome shotgun (WGS) entry which is preliminary data.</text>
</comment>
<dbReference type="InterPro" id="IPR051209">
    <property type="entry name" value="FAD-bind_Monooxygenase_sf"/>
</dbReference>
<proteinExistence type="inferred from homology"/>
<reference evidence="2" key="1">
    <citation type="journal article" date="2021" name="Nat. Commun.">
        <title>Genetic determinants of endophytism in the Arabidopsis root mycobiome.</title>
        <authorList>
            <person name="Mesny F."/>
            <person name="Miyauchi S."/>
            <person name="Thiergart T."/>
            <person name="Pickel B."/>
            <person name="Atanasova L."/>
            <person name="Karlsson M."/>
            <person name="Huettel B."/>
            <person name="Barry K.W."/>
            <person name="Haridas S."/>
            <person name="Chen C."/>
            <person name="Bauer D."/>
            <person name="Andreopoulos W."/>
            <person name="Pangilinan J."/>
            <person name="LaButti K."/>
            <person name="Riley R."/>
            <person name="Lipzen A."/>
            <person name="Clum A."/>
            <person name="Drula E."/>
            <person name="Henrissat B."/>
            <person name="Kohler A."/>
            <person name="Grigoriev I.V."/>
            <person name="Martin F.M."/>
            <person name="Hacquard S."/>
        </authorList>
    </citation>
    <scope>NUCLEOTIDE SEQUENCE</scope>
    <source>
        <strain evidence="2">FSSC 5 MPI-SDFR-AT-0091</strain>
    </source>
</reference>
<gene>
    <name evidence="2" type="ORF">B0J15DRAFT_514491</name>
</gene>
<dbReference type="Proteomes" id="UP000736672">
    <property type="component" value="Unassembled WGS sequence"/>
</dbReference>
<dbReference type="Gene3D" id="3.50.50.60">
    <property type="entry name" value="FAD/NAD(P)-binding domain"/>
    <property type="match status" value="2"/>
</dbReference>
<dbReference type="PANTHER" id="PTHR42877:SF10">
    <property type="entry name" value="L-ORNITHINE N(5)-OXYGENASE"/>
    <property type="match status" value="1"/>
</dbReference>
<dbReference type="EMBL" id="JAGTJS010000015">
    <property type="protein sequence ID" value="KAH7247707.1"/>
    <property type="molecule type" value="Genomic_DNA"/>
</dbReference>
<organism evidence="2 3">
    <name type="scientific">Fusarium solani</name>
    <name type="common">Filamentous fungus</name>
    <dbReference type="NCBI Taxonomy" id="169388"/>
    <lineage>
        <taxon>Eukaryota</taxon>
        <taxon>Fungi</taxon>
        <taxon>Dikarya</taxon>
        <taxon>Ascomycota</taxon>
        <taxon>Pezizomycotina</taxon>
        <taxon>Sordariomycetes</taxon>
        <taxon>Hypocreomycetidae</taxon>
        <taxon>Hypocreales</taxon>
        <taxon>Nectriaceae</taxon>
        <taxon>Fusarium</taxon>
        <taxon>Fusarium solani species complex</taxon>
    </lineage>
</organism>
<evidence type="ECO:0000313" key="2">
    <source>
        <dbReference type="EMBL" id="KAH7247707.1"/>
    </source>
</evidence>
<evidence type="ECO:0000256" key="1">
    <source>
        <dbReference type="ARBA" id="ARBA00010139"/>
    </source>
</evidence>
<dbReference type="SUPFAM" id="SSF51905">
    <property type="entry name" value="FAD/NAD(P)-binding domain"/>
    <property type="match status" value="1"/>
</dbReference>
<dbReference type="PANTHER" id="PTHR42877">
    <property type="entry name" value="L-ORNITHINE N(5)-MONOOXYGENASE-RELATED"/>
    <property type="match status" value="1"/>
</dbReference>
<dbReference type="OrthoDB" id="74360at2759"/>
<sequence>MSSPSSDELCHDCAEYYPVVTIGAGFGGIIIAHQLKIELGIDNFRVFERQSAVGGTWWINRYPGIACDIPAPFYSLSFSQNPNWSSFYPSGPEIDAYANNVVDKHGLRDHISLNTAVISCQWDDNAKARQEHIKAYGYESVYTNEVRVACKVLVSAVGGLIELAPWPSNDPHANLRDKHIIVVGTGCSTAQLVPKLLEDEIGAASVTQLMREPPWVLPRVQPPVLGDQLWSTLAPSLCNYVPGFMQASRLVTAAATEFDFMLFGISWLSSWRRGKLQKALIGHIKGTAPEKYHDRRIYDTEWFLSMHDLRFELTTLSLTSVDETSVTLDPGNKTHASERVLGGPQLYRGTALDGFPNLFVLFGPNSFTGHSSMILGLENQANHAIQLMKPILSNNAHTIDIKHEPVVKYNNEVQQALEKTVWNSGGCSSWYITSEGHNSVSYPYSMIWQTLRFMFPTWSHWRVTWTRRGLLKQRTRAFHLGLQQPEMSQQFQLHVNHQPLVAISWK</sequence>
<name>A0A9P9K3F4_FUSSL</name>
<dbReference type="InterPro" id="IPR036188">
    <property type="entry name" value="FAD/NAD-bd_sf"/>
</dbReference>
<dbReference type="Pfam" id="PF13450">
    <property type="entry name" value="NAD_binding_8"/>
    <property type="match status" value="1"/>
</dbReference>
<accession>A0A9P9K3F4</accession>
<dbReference type="AlphaFoldDB" id="A0A9P9K3F4"/>
<keyword evidence="3" id="KW-1185">Reference proteome</keyword>